<feature type="domain" description="TonB-dependent receptor-like beta-barrel" evidence="13">
    <location>
        <begin position="334"/>
        <end position="785"/>
    </location>
</feature>
<dbReference type="InterPro" id="IPR000531">
    <property type="entry name" value="Beta-barrel_TonB"/>
</dbReference>
<dbReference type="InterPro" id="IPR008969">
    <property type="entry name" value="CarboxyPept-like_regulatory"/>
</dbReference>
<dbReference type="PANTHER" id="PTHR30069">
    <property type="entry name" value="TONB-DEPENDENT OUTER MEMBRANE RECEPTOR"/>
    <property type="match status" value="1"/>
</dbReference>
<evidence type="ECO:0000256" key="4">
    <source>
        <dbReference type="ARBA" id="ARBA00022692"/>
    </source>
</evidence>
<evidence type="ECO:0000256" key="12">
    <source>
        <dbReference type="SAM" id="SignalP"/>
    </source>
</evidence>
<feature type="domain" description="TonB-dependent receptor plug" evidence="14">
    <location>
        <begin position="127"/>
        <end position="225"/>
    </location>
</feature>
<gene>
    <name evidence="15" type="ORF">JKG61_18520</name>
</gene>
<evidence type="ECO:0000256" key="3">
    <source>
        <dbReference type="ARBA" id="ARBA00022452"/>
    </source>
</evidence>
<evidence type="ECO:0000256" key="8">
    <source>
        <dbReference type="ARBA" id="ARBA00023170"/>
    </source>
</evidence>
<keyword evidence="7 10" id="KW-0472">Membrane</keyword>
<evidence type="ECO:0000256" key="6">
    <source>
        <dbReference type="ARBA" id="ARBA00023077"/>
    </source>
</evidence>
<evidence type="ECO:0000256" key="7">
    <source>
        <dbReference type="ARBA" id="ARBA00023136"/>
    </source>
</evidence>
<evidence type="ECO:0000256" key="9">
    <source>
        <dbReference type="ARBA" id="ARBA00023237"/>
    </source>
</evidence>
<dbReference type="SUPFAM" id="SSF49464">
    <property type="entry name" value="Carboxypeptidase regulatory domain-like"/>
    <property type="match status" value="1"/>
</dbReference>
<dbReference type="InterPro" id="IPR037066">
    <property type="entry name" value="Plug_dom_sf"/>
</dbReference>
<keyword evidence="3 10" id="KW-1134">Transmembrane beta strand</keyword>
<feature type="chain" id="PRO_5047329047" evidence="12">
    <location>
        <begin position="21"/>
        <end position="813"/>
    </location>
</feature>
<dbReference type="Pfam" id="PF13620">
    <property type="entry name" value="CarboxypepD_reg"/>
    <property type="match status" value="1"/>
</dbReference>
<evidence type="ECO:0000256" key="1">
    <source>
        <dbReference type="ARBA" id="ARBA00004571"/>
    </source>
</evidence>
<dbReference type="Gene3D" id="2.40.170.20">
    <property type="entry name" value="TonB-dependent receptor, beta-barrel domain"/>
    <property type="match status" value="1"/>
</dbReference>
<evidence type="ECO:0000256" key="2">
    <source>
        <dbReference type="ARBA" id="ARBA00022448"/>
    </source>
</evidence>
<proteinExistence type="inferred from homology"/>
<dbReference type="Gene3D" id="2.60.40.1120">
    <property type="entry name" value="Carboxypeptidase-like, regulatory domain"/>
    <property type="match status" value="1"/>
</dbReference>
<evidence type="ECO:0000256" key="11">
    <source>
        <dbReference type="RuleBase" id="RU003357"/>
    </source>
</evidence>
<name>A0ABS1R7R9_9SPHI</name>
<comment type="similarity">
    <text evidence="10 11">Belongs to the TonB-dependent receptor family.</text>
</comment>
<dbReference type="InterPro" id="IPR036942">
    <property type="entry name" value="Beta-barrel_TonB_sf"/>
</dbReference>
<comment type="subcellular location">
    <subcellularLocation>
        <location evidence="1 10">Cell outer membrane</location>
        <topology evidence="1 10">Multi-pass membrane protein</topology>
    </subcellularLocation>
</comment>
<keyword evidence="4 10" id="KW-0812">Transmembrane</keyword>
<keyword evidence="6 11" id="KW-0798">TonB box</keyword>
<dbReference type="Pfam" id="PF07715">
    <property type="entry name" value="Plug"/>
    <property type="match status" value="1"/>
</dbReference>
<keyword evidence="16" id="KW-1185">Reference proteome</keyword>
<keyword evidence="9 10" id="KW-0998">Cell outer membrane</keyword>
<evidence type="ECO:0000256" key="10">
    <source>
        <dbReference type="PROSITE-ProRule" id="PRU01360"/>
    </source>
</evidence>
<evidence type="ECO:0000259" key="14">
    <source>
        <dbReference type="Pfam" id="PF07715"/>
    </source>
</evidence>
<evidence type="ECO:0000313" key="16">
    <source>
        <dbReference type="Proteomes" id="UP000625283"/>
    </source>
</evidence>
<accession>A0ABS1R7R9</accession>
<evidence type="ECO:0000259" key="13">
    <source>
        <dbReference type="Pfam" id="PF00593"/>
    </source>
</evidence>
<dbReference type="Gene3D" id="2.170.130.10">
    <property type="entry name" value="TonB-dependent receptor, plug domain"/>
    <property type="match status" value="1"/>
</dbReference>
<dbReference type="SUPFAM" id="SSF56935">
    <property type="entry name" value="Porins"/>
    <property type="match status" value="1"/>
</dbReference>
<dbReference type="InterPro" id="IPR012910">
    <property type="entry name" value="Plug_dom"/>
</dbReference>
<dbReference type="PANTHER" id="PTHR30069:SF29">
    <property type="entry name" value="HEMOGLOBIN AND HEMOGLOBIN-HAPTOGLOBIN-BINDING PROTEIN 1-RELATED"/>
    <property type="match status" value="1"/>
</dbReference>
<dbReference type="PROSITE" id="PS52016">
    <property type="entry name" value="TONB_DEPENDENT_REC_3"/>
    <property type="match status" value="1"/>
</dbReference>
<keyword evidence="8 15" id="KW-0675">Receptor</keyword>
<protein>
    <submittedName>
        <fullName evidence="15">TonB-dependent receptor</fullName>
    </submittedName>
</protein>
<sequence>MKSTCVFVLFTFLLVTSLDAQINGRVSGYIRDVFGKPVQGANVSLKNQSKVSFSEIDGFYRLEGIQGSTAEVVVSAVGFISRTHTLVLQADRESKLDIELHVRKGEIEEVQVLGQSSNQRKITEIKQSGFAVNVIDMNEHSGKVADLNQVLKRAPGVTIRENGGLGSSFAFKINGLDAKIFIDGIPMENFGSSMTLNNIPVNLVDRVEVYKGVVPAYLTTDVLGGAVNIITKRRNRQFFDFSYGYGSFNTHQASVIATTRDVKTGLMIKGDAFFNHSDNNYLMYSNPKYGVDLEGGMKIFTDEETGMIQRKLVKTERARRFYDAYTSGMAKVEGGFENVKWADRLFLGVTYAKNKNQLQLGSGINDVYGGRWSENNYIMPTLQYRKSSLFTPNLYVDAFASYSYSQTDLRDTARYTYYWQGTPYLPSDGPREESYSRVNNKSYIAKTDWVYHLNDSKTQIVSLNYNFSTNSQKSKDMLNEIDQQQVDLLKSVNKHIANLTWQGQWLDERLSSVLFLKYYGLDIVNTVDQRVFDDSGNYISGDIVRQTGYKDYPSYGLTLRYLLKKDAGIKASYEKAYRLPSISNIFGDGVDLLPNQSIKPEQSNNYNLGVFYNTFIYDVHFVNVDVTGFLRNADNYFMQQPVGNKFQYQNIKGAKLYGAEIDAKYGYKDFLRMSFNVSYDKAIVSNRYTDDTEQVESSIYKQQLPNRPWVYGNLDFSLGKNNLFAKGTRAEFTYTNQYTHWFYLSWANMGSVGTKNYVPTQYVHSAMLSYSWGHNKYGLTLEARNFTNELVYDNFRLQKPGRAFYTKLRMSIL</sequence>
<keyword evidence="5 12" id="KW-0732">Signal</keyword>
<dbReference type="EMBL" id="JAERTY010000010">
    <property type="protein sequence ID" value="MBL1410761.1"/>
    <property type="molecule type" value="Genomic_DNA"/>
</dbReference>
<dbReference type="Proteomes" id="UP000625283">
    <property type="component" value="Unassembled WGS sequence"/>
</dbReference>
<dbReference type="Pfam" id="PF00593">
    <property type="entry name" value="TonB_dep_Rec_b-barrel"/>
    <property type="match status" value="1"/>
</dbReference>
<evidence type="ECO:0000313" key="15">
    <source>
        <dbReference type="EMBL" id="MBL1410761.1"/>
    </source>
</evidence>
<organism evidence="15 16">
    <name type="scientific">Sphingobacterium faecale</name>
    <dbReference type="NCBI Taxonomy" id="2803775"/>
    <lineage>
        <taxon>Bacteria</taxon>
        <taxon>Pseudomonadati</taxon>
        <taxon>Bacteroidota</taxon>
        <taxon>Sphingobacteriia</taxon>
        <taxon>Sphingobacteriales</taxon>
        <taxon>Sphingobacteriaceae</taxon>
        <taxon>Sphingobacterium</taxon>
    </lineage>
</organism>
<comment type="caution">
    <text evidence="15">The sequence shown here is derived from an EMBL/GenBank/DDBJ whole genome shotgun (WGS) entry which is preliminary data.</text>
</comment>
<reference evidence="15 16" key="1">
    <citation type="submission" date="2021-01" db="EMBL/GenBank/DDBJ databases">
        <title>C459-1 draft genome sequence.</title>
        <authorList>
            <person name="Zhang X.-F."/>
        </authorList>
    </citation>
    <scope>NUCLEOTIDE SEQUENCE [LARGE SCALE GENOMIC DNA]</scope>
    <source>
        <strain evidence="16">C459-1</strain>
    </source>
</reference>
<dbReference type="InterPro" id="IPR039426">
    <property type="entry name" value="TonB-dep_rcpt-like"/>
</dbReference>
<dbReference type="RefSeq" id="WP_202104450.1">
    <property type="nucleotide sequence ID" value="NZ_JAERTY010000010.1"/>
</dbReference>
<keyword evidence="2 10" id="KW-0813">Transport</keyword>
<evidence type="ECO:0000256" key="5">
    <source>
        <dbReference type="ARBA" id="ARBA00022729"/>
    </source>
</evidence>
<feature type="signal peptide" evidence="12">
    <location>
        <begin position="1"/>
        <end position="20"/>
    </location>
</feature>